<feature type="chain" id="PRO_5046725784" evidence="1">
    <location>
        <begin position="22"/>
        <end position="120"/>
    </location>
</feature>
<organism evidence="2 3">
    <name type="scientific">Limulus polyphemus</name>
    <name type="common">Atlantic horseshoe crab</name>
    <dbReference type="NCBI Taxonomy" id="6850"/>
    <lineage>
        <taxon>Eukaryota</taxon>
        <taxon>Metazoa</taxon>
        <taxon>Ecdysozoa</taxon>
        <taxon>Arthropoda</taxon>
        <taxon>Chelicerata</taxon>
        <taxon>Merostomata</taxon>
        <taxon>Xiphosura</taxon>
        <taxon>Limulidae</taxon>
        <taxon>Limulus</taxon>
    </lineage>
</organism>
<gene>
    <name evidence="3" type="primary">LOC106465502</name>
</gene>
<reference evidence="3" key="1">
    <citation type="submission" date="2025-08" db="UniProtKB">
        <authorList>
            <consortium name="RefSeq"/>
        </authorList>
    </citation>
    <scope>IDENTIFICATION</scope>
    <source>
        <tissue evidence="3">Muscle</tissue>
    </source>
</reference>
<dbReference type="SUPFAM" id="SSF57302">
    <property type="entry name" value="Snake toxin-like"/>
    <property type="match status" value="1"/>
</dbReference>
<dbReference type="CDD" id="cd00206">
    <property type="entry name" value="TFP_snake_toxin"/>
    <property type="match status" value="1"/>
</dbReference>
<evidence type="ECO:0000256" key="1">
    <source>
        <dbReference type="SAM" id="SignalP"/>
    </source>
</evidence>
<dbReference type="InterPro" id="IPR045860">
    <property type="entry name" value="Snake_toxin-like_sf"/>
</dbReference>
<dbReference type="GeneID" id="106465502"/>
<evidence type="ECO:0000313" key="2">
    <source>
        <dbReference type="Proteomes" id="UP000694941"/>
    </source>
</evidence>
<feature type="signal peptide" evidence="1">
    <location>
        <begin position="1"/>
        <end position="21"/>
    </location>
</feature>
<accession>A0ABM1BFV8</accession>
<dbReference type="Gene3D" id="2.10.60.10">
    <property type="entry name" value="CD59"/>
    <property type="match status" value="1"/>
</dbReference>
<dbReference type="Proteomes" id="UP000694941">
    <property type="component" value="Unplaced"/>
</dbReference>
<sequence>MLKSQCIGCLAMLAFLYTVSSLKCYRCGTYNQEGTGSVAPCYDFNKTHLKDCPPSENSCMKYSNKGIVVRQCIKDCKPQEGDMEVYCCQTDGCNGSRPMIVEIVPEVAAVISIVLLLFLH</sequence>
<keyword evidence="2" id="KW-1185">Reference proteome</keyword>
<dbReference type="InterPro" id="IPR003571">
    <property type="entry name" value="Snake_3FTx"/>
</dbReference>
<keyword evidence="1" id="KW-0732">Signal</keyword>
<evidence type="ECO:0000313" key="3">
    <source>
        <dbReference type="RefSeq" id="XP_013781182.1"/>
    </source>
</evidence>
<protein>
    <submittedName>
        <fullName evidence="3">Three-finger toxin 3-like</fullName>
    </submittedName>
</protein>
<proteinExistence type="predicted"/>
<name>A0ABM1BFV8_LIMPO</name>
<dbReference type="RefSeq" id="XP_013781182.1">
    <property type="nucleotide sequence ID" value="XM_013925728.2"/>
</dbReference>